<dbReference type="GO" id="GO:0044780">
    <property type="term" value="P:bacterial-type flagellum assembly"/>
    <property type="evidence" value="ECO:0007669"/>
    <property type="project" value="InterPro"/>
</dbReference>
<dbReference type="InterPro" id="IPR036679">
    <property type="entry name" value="FlgN-like_sf"/>
</dbReference>
<organism evidence="1">
    <name type="scientific">Acidicaldus sp</name>
    <dbReference type="NCBI Taxonomy" id="1872105"/>
    <lineage>
        <taxon>Bacteria</taxon>
        <taxon>Pseudomonadati</taxon>
        <taxon>Pseudomonadota</taxon>
        <taxon>Alphaproteobacteria</taxon>
        <taxon>Acetobacterales</taxon>
        <taxon>Acetobacteraceae</taxon>
        <taxon>Acidicaldus</taxon>
    </lineage>
</organism>
<dbReference type="EMBL" id="DTQM01000185">
    <property type="protein sequence ID" value="HGC43436.1"/>
    <property type="molecule type" value="Genomic_DNA"/>
</dbReference>
<evidence type="ECO:0000313" key="1">
    <source>
        <dbReference type="EMBL" id="HGC43436.1"/>
    </source>
</evidence>
<name>A0A8J4M662_9PROT</name>
<protein>
    <recommendedName>
        <fullName evidence="2">Flagellar protein FlgN</fullName>
    </recommendedName>
</protein>
<accession>A0A8J4M662</accession>
<proteinExistence type="predicted"/>
<comment type="caution">
    <text evidence="1">The sequence shown here is derived from an EMBL/GenBank/DDBJ whole genome shotgun (WGS) entry which is preliminary data.</text>
</comment>
<dbReference type="AlphaFoldDB" id="A0A8J4M662"/>
<dbReference type="SUPFAM" id="SSF140566">
    <property type="entry name" value="FlgN-like"/>
    <property type="match status" value="1"/>
</dbReference>
<evidence type="ECO:0008006" key="2">
    <source>
        <dbReference type="Google" id="ProtNLM"/>
    </source>
</evidence>
<sequence>MNADLTDAAISLVQVLAQENDALRTLDLRHAASLTDAKARAIEAFSRAQSKQERRPTPLTPAQRTAIEEMAARLRDLVVENRRLLERAIGVQQRVIGVVARAAPHAIAAQNGRYGADGTLTARRKMPAVALSARA</sequence>
<reference evidence="1" key="1">
    <citation type="journal article" date="2020" name="mSystems">
        <title>Genome- and Community-Level Interaction Insights into Carbon Utilization and Element Cycling Functions of Hydrothermarchaeota in Hydrothermal Sediment.</title>
        <authorList>
            <person name="Zhou Z."/>
            <person name="Liu Y."/>
            <person name="Xu W."/>
            <person name="Pan J."/>
            <person name="Luo Z.H."/>
            <person name="Li M."/>
        </authorList>
    </citation>
    <scope>NUCLEOTIDE SEQUENCE</scope>
    <source>
        <strain evidence="1">SpSt-997</strain>
    </source>
</reference>
<gene>
    <name evidence="1" type="ORF">ENY07_09505</name>
</gene>